<dbReference type="EMBL" id="UOEG01000066">
    <property type="protein sequence ID" value="VAV90918.1"/>
    <property type="molecule type" value="Genomic_DNA"/>
</dbReference>
<dbReference type="InterPro" id="IPR036259">
    <property type="entry name" value="MFS_trans_sf"/>
</dbReference>
<organism evidence="3">
    <name type="scientific">hydrothermal vent metagenome</name>
    <dbReference type="NCBI Taxonomy" id="652676"/>
    <lineage>
        <taxon>unclassified sequences</taxon>
        <taxon>metagenomes</taxon>
        <taxon>ecological metagenomes</taxon>
    </lineage>
</organism>
<gene>
    <name evidence="3" type="ORF">MNBD_ALPHA07-265</name>
</gene>
<dbReference type="InterPro" id="IPR020846">
    <property type="entry name" value="MFS_dom"/>
</dbReference>
<feature type="transmembrane region" description="Helical" evidence="1">
    <location>
        <begin position="158"/>
        <end position="177"/>
    </location>
</feature>
<dbReference type="Gene3D" id="1.20.1250.20">
    <property type="entry name" value="MFS general substrate transporter like domains"/>
    <property type="match status" value="1"/>
</dbReference>
<evidence type="ECO:0000256" key="1">
    <source>
        <dbReference type="SAM" id="Phobius"/>
    </source>
</evidence>
<dbReference type="InterPro" id="IPR011701">
    <property type="entry name" value="MFS"/>
</dbReference>
<keyword evidence="1" id="KW-0812">Transmembrane</keyword>
<proteinExistence type="predicted"/>
<sequence length="218" mass="23044">MRMLISFAALFLSVILLQLSTGGVGPLDALSGLSLNFTTAQIGLLGSAHFMGFFIGCWWAPRLMGSVGHSRAFAAFTATGAIGLLAHMLIINPYAWAVMRIASGLCVAGSYTVIEAWLQAKITNKTRGRTMGTYRMADMGASMLAQLMIGVLEPASYVSYNLLAILCCAALLPLTLTKARQPETPDAPRLRPGLALKCSPLAVFGVVVAAVSSASFRI</sequence>
<dbReference type="AlphaFoldDB" id="A0A3B0RRH7"/>
<dbReference type="PROSITE" id="PS50850">
    <property type="entry name" value="MFS"/>
    <property type="match status" value="1"/>
</dbReference>
<feature type="domain" description="Major facilitator superfamily (MFS) profile" evidence="2">
    <location>
        <begin position="6"/>
        <end position="218"/>
    </location>
</feature>
<dbReference type="GO" id="GO:0022857">
    <property type="term" value="F:transmembrane transporter activity"/>
    <property type="evidence" value="ECO:0007669"/>
    <property type="project" value="InterPro"/>
</dbReference>
<dbReference type="PANTHER" id="PTHR23521:SF3">
    <property type="entry name" value="MFS TRANSPORTER"/>
    <property type="match status" value="1"/>
</dbReference>
<keyword evidence="1" id="KW-1133">Transmembrane helix</keyword>
<feature type="transmembrane region" description="Helical" evidence="1">
    <location>
        <begin position="97"/>
        <end position="120"/>
    </location>
</feature>
<feature type="transmembrane region" description="Helical" evidence="1">
    <location>
        <begin position="72"/>
        <end position="91"/>
    </location>
</feature>
<dbReference type="SUPFAM" id="SSF103473">
    <property type="entry name" value="MFS general substrate transporter"/>
    <property type="match status" value="1"/>
</dbReference>
<keyword evidence="1" id="KW-0472">Membrane</keyword>
<dbReference type="PANTHER" id="PTHR23521">
    <property type="entry name" value="TRANSPORTER MFS SUPERFAMILY"/>
    <property type="match status" value="1"/>
</dbReference>
<feature type="transmembrane region" description="Helical" evidence="1">
    <location>
        <begin position="38"/>
        <end position="60"/>
    </location>
</feature>
<name>A0A3B0RRH7_9ZZZZ</name>
<evidence type="ECO:0000313" key="3">
    <source>
        <dbReference type="EMBL" id="VAV90918.1"/>
    </source>
</evidence>
<feature type="non-terminal residue" evidence="3">
    <location>
        <position position="218"/>
    </location>
</feature>
<reference evidence="3" key="1">
    <citation type="submission" date="2018-06" db="EMBL/GenBank/DDBJ databases">
        <authorList>
            <person name="Zhirakovskaya E."/>
        </authorList>
    </citation>
    <scope>NUCLEOTIDE SEQUENCE</scope>
</reference>
<accession>A0A3B0RRH7</accession>
<evidence type="ECO:0000259" key="2">
    <source>
        <dbReference type="PROSITE" id="PS50850"/>
    </source>
</evidence>
<feature type="transmembrane region" description="Helical" evidence="1">
    <location>
        <begin position="198"/>
        <end position="216"/>
    </location>
</feature>
<protein>
    <submittedName>
        <fullName evidence="3">Mll8356 protein</fullName>
    </submittedName>
</protein>
<dbReference type="GO" id="GO:0005886">
    <property type="term" value="C:plasma membrane"/>
    <property type="evidence" value="ECO:0007669"/>
    <property type="project" value="TreeGrafter"/>
</dbReference>
<dbReference type="Pfam" id="PF07690">
    <property type="entry name" value="MFS_1"/>
    <property type="match status" value="1"/>
</dbReference>